<reference evidence="5 6" key="2">
    <citation type="submission" date="2008-10" db="EMBL/GenBank/DDBJ databases">
        <title>Draft genome sequence of Clostridium hiranonis (DSM 13275).</title>
        <authorList>
            <person name="Sudarsanam P."/>
            <person name="Ley R."/>
            <person name="Guruge J."/>
            <person name="Turnbaugh P.J."/>
            <person name="Mahowald M."/>
            <person name="Liep D."/>
            <person name="Gordon J."/>
        </authorList>
    </citation>
    <scope>NUCLEOTIDE SEQUENCE [LARGE SCALE GENOMIC DNA]</scope>
    <source>
        <strain evidence="5 6">DSM 13275</strain>
    </source>
</reference>
<dbReference type="eggNOG" id="COG1149">
    <property type="taxonomic scope" value="Bacteria"/>
</dbReference>
<evidence type="ECO:0000259" key="4">
    <source>
        <dbReference type="PROSITE" id="PS51379"/>
    </source>
</evidence>
<dbReference type="SUPFAM" id="SSF54862">
    <property type="entry name" value="4Fe-4S ferredoxins"/>
    <property type="match status" value="1"/>
</dbReference>
<feature type="domain" description="4Fe-4S ferredoxin-type" evidence="4">
    <location>
        <begin position="62"/>
        <end position="91"/>
    </location>
</feature>
<evidence type="ECO:0000313" key="5">
    <source>
        <dbReference type="EMBL" id="EEA84874.1"/>
    </source>
</evidence>
<keyword evidence="6" id="KW-1185">Reference proteome</keyword>
<dbReference type="InterPro" id="IPR002586">
    <property type="entry name" value="CobQ/CobB/MinD/ParA_Nub-bd_dom"/>
</dbReference>
<dbReference type="HOGENOM" id="CLU_067767_0_0_9"/>
<dbReference type="CDD" id="cd03110">
    <property type="entry name" value="SIMIBI_bact_arch"/>
    <property type="match status" value="1"/>
</dbReference>
<keyword evidence="2" id="KW-0408">Iron</keyword>
<keyword evidence="1" id="KW-0479">Metal-binding</keyword>
<comment type="caution">
    <text evidence="5">The sequence shown here is derived from an EMBL/GenBank/DDBJ whole genome shotgun (WGS) entry which is preliminary data.</text>
</comment>
<dbReference type="AlphaFoldDB" id="B6G046"/>
<organism evidence="5 6">
    <name type="scientific">Peptacetobacter hiranonis (strain DSM 13275 / JCM 10541 / KCTC 15199 / TO-931)</name>
    <name type="common">Clostridium hiranonis</name>
    <dbReference type="NCBI Taxonomy" id="500633"/>
    <lineage>
        <taxon>Bacteria</taxon>
        <taxon>Bacillati</taxon>
        <taxon>Bacillota</taxon>
        <taxon>Clostridia</taxon>
        <taxon>Peptostreptococcales</taxon>
        <taxon>Peptostreptococcaceae</taxon>
        <taxon>Peptacetobacter</taxon>
    </lineage>
</organism>
<dbReference type="Pfam" id="PF01656">
    <property type="entry name" value="CbiA"/>
    <property type="match status" value="1"/>
</dbReference>
<accession>B6G046</accession>
<dbReference type="PROSITE" id="PS00198">
    <property type="entry name" value="4FE4S_FER_1"/>
    <property type="match status" value="1"/>
</dbReference>
<name>B6G046_PEPHT</name>
<dbReference type="GO" id="GO:0046872">
    <property type="term" value="F:metal ion binding"/>
    <property type="evidence" value="ECO:0007669"/>
    <property type="project" value="UniProtKB-KW"/>
</dbReference>
<dbReference type="InterPro" id="IPR017900">
    <property type="entry name" value="4Fe4S_Fe_S_CS"/>
</dbReference>
<reference evidence="5 6" key="1">
    <citation type="submission" date="2008-09" db="EMBL/GenBank/DDBJ databases">
        <authorList>
            <person name="Fulton L."/>
            <person name="Clifton S."/>
            <person name="Fulton B."/>
            <person name="Xu J."/>
            <person name="Minx P."/>
            <person name="Pepin K.H."/>
            <person name="Johnson M."/>
            <person name="Thiruvilangam P."/>
            <person name="Bhonagiri V."/>
            <person name="Nash W.E."/>
            <person name="Mardis E.R."/>
            <person name="Wilson R.K."/>
        </authorList>
    </citation>
    <scope>NUCLEOTIDE SEQUENCE [LARGE SCALE GENOMIC DNA]</scope>
    <source>
        <strain evidence="5 6">DSM 13275</strain>
    </source>
</reference>
<gene>
    <name evidence="5" type="ORF">CLOHIR_01502</name>
</gene>
<dbReference type="Proteomes" id="UP000003178">
    <property type="component" value="Unassembled WGS sequence"/>
</dbReference>
<dbReference type="EMBL" id="ABWP01000060">
    <property type="protein sequence ID" value="EEA84874.1"/>
    <property type="molecule type" value="Genomic_DNA"/>
</dbReference>
<proteinExistence type="predicted"/>
<dbReference type="InterPro" id="IPR027417">
    <property type="entry name" value="P-loop_NTPase"/>
</dbReference>
<evidence type="ECO:0000313" key="6">
    <source>
        <dbReference type="Proteomes" id="UP000003178"/>
    </source>
</evidence>
<evidence type="ECO:0000256" key="1">
    <source>
        <dbReference type="ARBA" id="ARBA00022723"/>
    </source>
</evidence>
<dbReference type="SUPFAM" id="SSF52540">
    <property type="entry name" value="P-loop containing nucleoside triphosphate hydrolases"/>
    <property type="match status" value="1"/>
</dbReference>
<evidence type="ECO:0000256" key="2">
    <source>
        <dbReference type="ARBA" id="ARBA00023004"/>
    </source>
</evidence>
<dbReference type="Pfam" id="PF00037">
    <property type="entry name" value="Fer4"/>
    <property type="match status" value="1"/>
</dbReference>
<dbReference type="InterPro" id="IPR017896">
    <property type="entry name" value="4Fe4S_Fe-S-bd"/>
</dbReference>
<dbReference type="Gene3D" id="3.40.50.300">
    <property type="entry name" value="P-loop containing nucleotide triphosphate hydrolases"/>
    <property type="match status" value="1"/>
</dbReference>
<feature type="domain" description="4Fe-4S ferredoxin-type" evidence="4">
    <location>
        <begin position="92"/>
        <end position="120"/>
    </location>
</feature>
<dbReference type="GO" id="GO:0051536">
    <property type="term" value="F:iron-sulfur cluster binding"/>
    <property type="evidence" value="ECO:0007669"/>
    <property type="project" value="UniProtKB-KW"/>
</dbReference>
<dbReference type="PANTHER" id="PTHR43063">
    <property type="entry name" value="4FE-4S CLUSTER CONTAINING PARA FAMILY ATPASE PROTEIN"/>
    <property type="match status" value="1"/>
</dbReference>
<dbReference type="Gene3D" id="3.30.70.20">
    <property type="match status" value="1"/>
</dbReference>
<protein>
    <submittedName>
        <fullName evidence="5">CobQ/CobB/MinD/ParA nucleotide binding domain protein</fullName>
    </submittedName>
</protein>
<dbReference type="PANTHER" id="PTHR43063:SF1">
    <property type="entry name" value="4FE-4S CLUSTER CONTAINING PARA FAMILY ATPASE PROTEIN"/>
    <property type="match status" value="1"/>
</dbReference>
<sequence>MVQTSMNIAVLSGKGGTGKTLLSVNMAAASKSATYIDCDVEEPNGYLFFKPEEIVEENVSVKIPEVNKELCSGCRKCVDFCKFNALAFIKKAPIVFGDICHSCGGCSLLCPENAITEKDKVIGKIEKGKSQGIDIYTGILNTGEVSGVPIIEKLLEENRKSSSNGEISNNIEGNEKLSIIDCPPGSACIVMESIKDADFCVLVAEPTAFGAHNLEMVYELVSLFGKPFGVVLNKCLDGENPSEEFCKEKGIKILGRVPFEKELGELNSNAKIAARESERYNKLFKNILETVKGEVQHERASYTER</sequence>
<evidence type="ECO:0000256" key="3">
    <source>
        <dbReference type="ARBA" id="ARBA00023014"/>
    </source>
</evidence>
<keyword evidence="3" id="KW-0411">Iron-sulfur</keyword>
<dbReference type="STRING" id="500633.CLOHIR_01502"/>
<dbReference type="PROSITE" id="PS51379">
    <property type="entry name" value="4FE4S_FER_2"/>
    <property type="match status" value="2"/>
</dbReference>